<name>A0A6G0S420_9STRA</name>
<proteinExistence type="predicted"/>
<reference evidence="1 2" key="1">
    <citation type="submission" date="2018-09" db="EMBL/GenBank/DDBJ databases">
        <title>Genomic investigation of the strawberry pathogen Phytophthora fragariae indicates pathogenicity is determined by transcriptional variation in three key races.</title>
        <authorList>
            <person name="Adams T.M."/>
            <person name="Armitage A.D."/>
            <person name="Sobczyk M.K."/>
            <person name="Bates H.J."/>
            <person name="Dunwell J.M."/>
            <person name="Nellist C.F."/>
            <person name="Harrison R.J."/>
        </authorList>
    </citation>
    <scope>NUCLEOTIDE SEQUENCE [LARGE SCALE GENOMIC DNA]</scope>
    <source>
        <strain evidence="1 2">NOV-77</strain>
    </source>
</reference>
<comment type="caution">
    <text evidence="1">The sequence shown here is derived from an EMBL/GenBank/DDBJ whole genome shotgun (WGS) entry which is preliminary data.</text>
</comment>
<sequence length="137" mass="14560">MPTFLEATVMFSVSARDSSSNHGVASSDQDDGNTLSSGVMVVDKVCDGVGEKACSRVGGENACVSGGCGICCDAVEMKVCIGVGCDGCTSGSTKSWFFGFCRSLRFLSFIPPRCPTYCPPLRIHAPIKWQQYPILEK</sequence>
<protein>
    <submittedName>
        <fullName evidence="1">Uncharacterized protein</fullName>
    </submittedName>
</protein>
<organism evidence="1 2">
    <name type="scientific">Phytophthora fragariae</name>
    <dbReference type="NCBI Taxonomy" id="53985"/>
    <lineage>
        <taxon>Eukaryota</taxon>
        <taxon>Sar</taxon>
        <taxon>Stramenopiles</taxon>
        <taxon>Oomycota</taxon>
        <taxon>Peronosporomycetes</taxon>
        <taxon>Peronosporales</taxon>
        <taxon>Peronosporaceae</taxon>
        <taxon>Phytophthora</taxon>
    </lineage>
</organism>
<evidence type="ECO:0000313" key="1">
    <source>
        <dbReference type="EMBL" id="KAE9348620.1"/>
    </source>
</evidence>
<evidence type="ECO:0000313" key="2">
    <source>
        <dbReference type="Proteomes" id="UP000486351"/>
    </source>
</evidence>
<dbReference type="EMBL" id="QXFY01000303">
    <property type="protein sequence ID" value="KAE9348620.1"/>
    <property type="molecule type" value="Genomic_DNA"/>
</dbReference>
<gene>
    <name evidence="1" type="ORF">PF008_g7253</name>
</gene>
<dbReference type="AlphaFoldDB" id="A0A6G0S420"/>
<accession>A0A6G0S420</accession>
<dbReference type="Proteomes" id="UP000486351">
    <property type="component" value="Unassembled WGS sequence"/>
</dbReference>